<keyword evidence="13" id="KW-1185">Reference proteome</keyword>
<evidence type="ECO:0000256" key="3">
    <source>
        <dbReference type="ARBA" id="ARBA00022692"/>
    </source>
</evidence>
<dbReference type="SUPFAM" id="SSF158702">
    <property type="entry name" value="Sec63 N-terminal domain-like"/>
    <property type="match status" value="1"/>
</dbReference>
<dbReference type="InterPro" id="IPR014756">
    <property type="entry name" value="Ig_E-set"/>
</dbReference>
<dbReference type="Gene3D" id="1.10.150.20">
    <property type="entry name" value="5' to 3' exonuclease, C-terminal subdomain"/>
    <property type="match status" value="1"/>
</dbReference>
<dbReference type="SUPFAM" id="SSF81296">
    <property type="entry name" value="E set domains"/>
    <property type="match status" value="1"/>
</dbReference>
<keyword evidence="2" id="KW-0813">Transport</keyword>
<keyword evidence="4" id="KW-0256">Endoplasmic reticulum</keyword>
<evidence type="ECO:0000256" key="8">
    <source>
        <dbReference type="ARBA" id="ARBA00023186"/>
    </source>
</evidence>
<dbReference type="Pfam" id="PF00226">
    <property type="entry name" value="DnaJ"/>
    <property type="match status" value="1"/>
</dbReference>
<reference evidence="12" key="1">
    <citation type="submission" date="2022-07" db="EMBL/GenBank/DDBJ databases">
        <title>Phylogenomic reconstructions and comparative analyses of Kickxellomycotina fungi.</title>
        <authorList>
            <person name="Reynolds N.K."/>
            <person name="Stajich J.E."/>
            <person name="Barry K."/>
            <person name="Grigoriev I.V."/>
            <person name="Crous P."/>
            <person name="Smith M.E."/>
        </authorList>
    </citation>
    <scope>NUCLEOTIDE SEQUENCE</scope>
    <source>
        <strain evidence="12">NBRC 105414</strain>
    </source>
</reference>
<evidence type="ECO:0000313" key="12">
    <source>
        <dbReference type="EMBL" id="KAJ2785805.1"/>
    </source>
</evidence>
<evidence type="ECO:0000313" key="13">
    <source>
        <dbReference type="Proteomes" id="UP001140217"/>
    </source>
</evidence>
<dbReference type="Pfam" id="PF02889">
    <property type="entry name" value="Sec63"/>
    <property type="match status" value="1"/>
</dbReference>
<keyword evidence="7 10" id="KW-0472">Membrane</keyword>
<keyword evidence="3 10" id="KW-0812">Transmembrane</keyword>
<keyword evidence="8" id="KW-0143">Chaperone</keyword>
<dbReference type="Proteomes" id="UP001140217">
    <property type="component" value="Unassembled WGS sequence"/>
</dbReference>
<accession>A0A9W8LKS7</accession>
<name>A0A9W8LKS7_9FUNG</name>
<dbReference type="PANTHER" id="PTHR24075:SF0">
    <property type="entry name" value="TRANSLOCATION PROTEIN SEC63 HOMOLOG"/>
    <property type="match status" value="1"/>
</dbReference>
<organism evidence="12 13">
    <name type="scientific">Coemansia javaensis</name>
    <dbReference type="NCBI Taxonomy" id="2761396"/>
    <lineage>
        <taxon>Eukaryota</taxon>
        <taxon>Fungi</taxon>
        <taxon>Fungi incertae sedis</taxon>
        <taxon>Zoopagomycota</taxon>
        <taxon>Kickxellomycotina</taxon>
        <taxon>Kickxellomycetes</taxon>
        <taxon>Kickxellales</taxon>
        <taxon>Kickxellaceae</taxon>
        <taxon>Coemansia</taxon>
    </lineage>
</organism>
<proteinExistence type="predicted"/>
<evidence type="ECO:0000256" key="1">
    <source>
        <dbReference type="ARBA" id="ARBA00004477"/>
    </source>
</evidence>
<dbReference type="SMART" id="SM00973">
    <property type="entry name" value="Sec63"/>
    <property type="match status" value="1"/>
</dbReference>
<dbReference type="InterPro" id="IPR036869">
    <property type="entry name" value="J_dom_sf"/>
</dbReference>
<dbReference type="PROSITE" id="PS50076">
    <property type="entry name" value="DNAJ_2"/>
    <property type="match status" value="1"/>
</dbReference>
<dbReference type="SMART" id="SM00271">
    <property type="entry name" value="DnaJ"/>
    <property type="match status" value="1"/>
</dbReference>
<dbReference type="GO" id="GO:0008320">
    <property type="term" value="F:protein transmembrane transporter activity"/>
    <property type="evidence" value="ECO:0007669"/>
    <property type="project" value="TreeGrafter"/>
</dbReference>
<keyword evidence="6 10" id="KW-1133">Transmembrane helix</keyword>
<dbReference type="SUPFAM" id="SSF46565">
    <property type="entry name" value="Chaperone J-domain"/>
    <property type="match status" value="1"/>
</dbReference>
<dbReference type="AlphaFoldDB" id="A0A9W8LKS7"/>
<evidence type="ECO:0000256" key="5">
    <source>
        <dbReference type="ARBA" id="ARBA00022927"/>
    </source>
</evidence>
<dbReference type="GO" id="GO:0006614">
    <property type="term" value="P:SRP-dependent cotranslational protein targeting to membrane"/>
    <property type="evidence" value="ECO:0007669"/>
    <property type="project" value="TreeGrafter"/>
</dbReference>
<dbReference type="CDD" id="cd06257">
    <property type="entry name" value="DnaJ"/>
    <property type="match status" value="1"/>
</dbReference>
<evidence type="ECO:0000256" key="9">
    <source>
        <dbReference type="SAM" id="MobiDB-lite"/>
    </source>
</evidence>
<dbReference type="PRINTS" id="PR00625">
    <property type="entry name" value="JDOMAIN"/>
</dbReference>
<protein>
    <submittedName>
        <fullName evidence="12">Secretory subunit</fullName>
    </submittedName>
</protein>
<keyword evidence="5" id="KW-0653">Protein transport</keyword>
<dbReference type="InterPro" id="IPR004179">
    <property type="entry name" value="Sec63-dom"/>
</dbReference>
<feature type="transmembrane region" description="Helical" evidence="10">
    <location>
        <begin position="14"/>
        <end position="35"/>
    </location>
</feature>
<gene>
    <name evidence="12" type="primary">SEC63</name>
    <name evidence="12" type="ORF">H4R18_000351</name>
</gene>
<feature type="transmembrane region" description="Helical" evidence="10">
    <location>
        <begin position="189"/>
        <end position="211"/>
    </location>
</feature>
<evidence type="ECO:0000259" key="11">
    <source>
        <dbReference type="PROSITE" id="PS50076"/>
    </source>
</evidence>
<comment type="caution">
    <text evidence="12">The sequence shown here is derived from an EMBL/GenBank/DDBJ whole genome shotgun (WGS) entry which is preliminary data.</text>
</comment>
<evidence type="ECO:0000256" key="7">
    <source>
        <dbReference type="ARBA" id="ARBA00023136"/>
    </source>
</evidence>
<dbReference type="Gene3D" id="1.10.3380.10">
    <property type="entry name" value="Sec63 N-terminal domain-like domain"/>
    <property type="match status" value="1"/>
</dbReference>
<evidence type="ECO:0000256" key="4">
    <source>
        <dbReference type="ARBA" id="ARBA00022824"/>
    </source>
</evidence>
<dbReference type="InterPro" id="IPR001623">
    <property type="entry name" value="DnaJ_domain"/>
</dbReference>
<dbReference type="Gene3D" id="2.60.40.150">
    <property type="entry name" value="C2 domain"/>
    <property type="match status" value="1"/>
</dbReference>
<dbReference type="PANTHER" id="PTHR24075">
    <property type="entry name" value="SEC63 DOMAIN-CONTAINING"/>
    <property type="match status" value="1"/>
</dbReference>
<dbReference type="GO" id="GO:0031207">
    <property type="term" value="C:Sec62/Sec63 complex"/>
    <property type="evidence" value="ECO:0007669"/>
    <property type="project" value="TreeGrafter"/>
</dbReference>
<dbReference type="GO" id="GO:0006620">
    <property type="term" value="P:post-translational protein targeting to endoplasmic reticulum membrane"/>
    <property type="evidence" value="ECO:0007669"/>
    <property type="project" value="TreeGrafter"/>
</dbReference>
<sequence length="636" mass="70702">MRSKYTYDESGVTFFYYALTILSLVVAPATLYLLFGKNDAAAAAKPRTPKVRARRAGTKGSGLTVKHALVAAGWALIFVLSYKVKTTEVTEAKLWDPYAILGIDNGEGEEAIRRAYRRLSLKWHPDKVDTDMKEEAGARMAEINRAHKTLTNPEARENYEKYGNPDGMQTQSMGIALPKMLVDAHTSPFVLALYGLVFGFVMPFYVGRWWYNSTRFQKDHILNPTMSTFFKNIREHISQRNLIELLTAASEFAEDDVRYRASEDGALNAIADRVKEASRRHALEMFAPSKKFPGKDAWKASVLLHAHFFRIGIDNAALADQQQQVVVTALTLVHRGLLQISTSHNWYGCSALLMNISQMLVQGVYTHDSPLVQLPNITGDLQAKAYKEKKLYSVHQLMRMPAPAQRQALAALSDKQFEEAIQVAKTVPRLEIARVLLTVVGDKIITPAAIVTLIVKVRIANAPGLDVARGKKGAAVADIENIGDEDTAAIEDFVAEHAKSEQKQTPPEAYCPHFAGRKDSQWWLSFANYQSGKLVVPPVRISDLATERVVVLQFQAPPQKETYRFHLAVKSDSYIGSDVMQEVEMTVVDRASLPPEPAVVDDISEPEEDSLAAQMAQLRGQQAGARRADNDSSDED</sequence>
<feature type="region of interest" description="Disordered" evidence="9">
    <location>
        <begin position="617"/>
        <end position="636"/>
    </location>
</feature>
<evidence type="ECO:0000256" key="10">
    <source>
        <dbReference type="SAM" id="Phobius"/>
    </source>
</evidence>
<dbReference type="EMBL" id="JANBUL010000007">
    <property type="protein sequence ID" value="KAJ2785805.1"/>
    <property type="molecule type" value="Genomic_DNA"/>
</dbReference>
<evidence type="ECO:0000256" key="2">
    <source>
        <dbReference type="ARBA" id="ARBA00022448"/>
    </source>
</evidence>
<dbReference type="OrthoDB" id="1734229at2759"/>
<comment type="subcellular location">
    <subcellularLocation>
        <location evidence="1">Endoplasmic reticulum membrane</location>
        <topology evidence="1">Multi-pass membrane protein</topology>
    </subcellularLocation>
</comment>
<dbReference type="GO" id="GO:0003723">
    <property type="term" value="F:RNA binding"/>
    <property type="evidence" value="ECO:0007669"/>
    <property type="project" value="TreeGrafter"/>
</dbReference>
<dbReference type="InterPro" id="IPR035892">
    <property type="entry name" value="C2_domain_sf"/>
</dbReference>
<feature type="domain" description="J" evidence="11">
    <location>
        <begin position="96"/>
        <end position="163"/>
    </location>
</feature>
<evidence type="ECO:0000256" key="6">
    <source>
        <dbReference type="ARBA" id="ARBA00022989"/>
    </source>
</evidence>
<dbReference type="Gene3D" id="1.10.287.110">
    <property type="entry name" value="DnaJ domain"/>
    <property type="match status" value="1"/>
</dbReference>